<feature type="transmembrane region" description="Helical" evidence="1">
    <location>
        <begin position="43"/>
        <end position="67"/>
    </location>
</feature>
<sequence>MAPLFPYQAIMPRPQTDRTADYSHQSTTAPPANEVLDSLLTGYLWGCLLVALFLAVYFAISFCVWAIGAALTGIDALIDCLRPCDGYPGVRTDSAMTGWPLPDKYETAVYLQRVFTPSENGDLTGPWSKSDKDLWDVLTSEERVTLLEEKGVKNCLAYNHRSEHVRTSIPYPSANSEDTMAVEIISNTADVLKPFDQLAVTTQY</sequence>
<name>A0AAD4FJG9_9PLEO</name>
<dbReference type="AlphaFoldDB" id="A0AAD4FJG9"/>
<evidence type="ECO:0000256" key="1">
    <source>
        <dbReference type="SAM" id="Phobius"/>
    </source>
</evidence>
<evidence type="ECO:0000313" key="3">
    <source>
        <dbReference type="Proteomes" id="UP001199106"/>
    </source>
</evidence>
<keyword evidence="1" id="KW-0812">Transmembrane</keyword>
<keyword evidence="3" id="KW-1185">Reference proteome</keyword>
<keyword evidence="1" id="KW-0472">Membrane</keyword>
<protein>
    <submittedName>
        <fullName evidence="2">Uncharacterized protein</fullName>
    </submittedName>
</protein>
<gene>
    <name evidence="2" type="ORF">G6011_08171</name>
</gene>
<evidence type="ECO:0000313" key="2">
    <source>
        <dbReference type="EMBL" id="KAG9190083.1"/>
    </source>
</evidence>
<proteinExistence type="predicted"/>
<dbReference type="EMBL" id="JAANER010000004">
    <property type="protein sequence ID" value="KAG9190083.1"/>
    <property type="molecule type" value="Genomic_DNA"/>
</dbReference>
<dbReference type="Proteomes" id="UP001199106">
    <property type="component" value="Unassembled WGS sequence"/>
</dbReference>
<keyword evidence="1" id="KW-1133">Transmembrane helix</keyword>
<organism evidence="2 3">
    <name type="scientific">Alternaria panax</name>
    <dbReference type="NCBI Taxonomy" id="48097"/>
    <lineage>
        <taxon>Eukaryota</taxon>
        <taxon>Fungi</taxon>
        <taxon>Dikarya</taxon>
        <taxon>Ascomycota</taxon>
        <taxon>Pezizomycotina</taxon>
        <taxon>Dothideomycetes</taxon>
        <taxon>Pleosporomycetidae</taxon>
        <taxon>Pleosporales</taxon>
        <taxon>Pleosporineae</taxon>
        <taxon>Pleosporaceae</taxon>
        <taxon>Alternaria</taxon>
        <taxon>Alternaria sect. Panax</taxon>
    </lineage>
</organism>
<comment type="caution">
    <text evidence="2">The sequence shown here is derived from an EMBL/GenBank/DDBJ whole genome shotgun (WGS) entry which is preliminary data.</text>
</comment>
<reference evidence="2" key="1">
    <citation type="submission" date="2021-07" db="EMBL/GenBank/DDBJ databases">
        <title>Genome Resource of American Ginseng Black Spot Pathogen Alternaria panax.</title>
        <authorList>
            <person name="Qiu C."/>
            <person name="Wang W."/>
            <person name="Liu Z."/>
        </authorList>
    </citation>
    <scope>NUCLEOTIDE SEQUENCE</scope>
    <source>
        <strain evidence="2">BNCC115425</strain>
    </source>
</reference>
<accession>A0AAD4FJG9</accession>